<name>A0A1U8Q3N3_NELNU</name>
<sequence length="119" mass="13620">MEVEITTLEQNDIWTIMDLLPGKKAIRSKWVYKLKLRANGTINRYKARLVAKGYTQVEGHDYHDTYAPIAKQVTLRCILALGVIKCWELHPLDVTNAILHGDLANKIYMNLSSKDSHAR</sequence>
<dbReference type="STRING" id="4432.A0A1U8Q3N3"/>
<dbReference type="RefSeq" id="XP_019053424.1">
    <property type="nucleotide sequence ID" value="XM_019197879.1"/>
</dbReference>
<dbReference type="GeneID" id="109114747"/>
<dbReference type="AlphaFoldDB" id="A0A1U8Q3N3"/>
<dbReference type="InterPro" id="IPR013103">
    <property type="entry name" value="RVT_2"/>
</dbReference>
<gene>
    <name evidence="3" type="primary">LOC109114747</name>
</gene>
<dbReference type="OrthoDB" id="411615at2759"/>
<reference evidence="3" key="1">
    <citation type="submission" date="2025-08" db="UniProtKB">
        <authorList>
            <consortium name="RefSeq"/>
        </authorList>
    </citation>
    <scope>IDENTIFICATION</scope>
</reference>
<accession>A0A1U8Q3N3</accession>
<protein>
    <submittedName>
        <fullName evidence="3">Uncharacterized protein LOC109114747</fullName>
    </submittedName>
</protein>
<evidence type="ECO:0000313" key="2">
    <source>
        <dbReference type="Proteomes" id="UP000189703"/>
    </source>
</evidence>
<feature type="domain" description="Reverse transcriptase Ty1/copia-type" evidence="1">
    <location>
        <begin position="11"/>
        <end position="110"/>
    </location>
</feature>
<organism evidence="2 3">
    <name type="scientific">Nelumbo nucifera</name>
    <name type="common">Sacred lotus</name>
    <dbReference type="NCBI Taxonomy" id="4432"/>
    <lineage>
        <taxon>Eukaryota</taxon>
        <taxon>Viridiplantae</taxon>
        <taxon>Streptophyta</taxon>
        <taxon>Embryophyta</taxon>
        <taxon>Tracheophyta</taxon>
        <taxon>Spermatophyta</taxon>
        <taxon>Magnoliopsida</taxon>
        <taxon>Proteales</taxon>
        <taxon>Nelumbonaceae</taxon>
        <taxon>Nelumbo</taxon>
    </lineage>
</organism>
<keyword evidence="2" id="KW-1185">Reference proteome</keyword>
<dbReference type="Proteomes" id="UP000189703">
    <property type="component" value="Unplaced"/>
</dbReference>
<dbReference type="KEGG" id="nnu:109114747"/>
<dbReference type="OMA" id="NDIWTIM"/>
<dbReference type="Pfam" id="PF07727">
    <property type="entry name" value="RVT_2"/>
    <property type="match status" value="1"/>
</dbReference>
<evidence type="ECO:0000313" key="3">
    <source>
        <dbReference type="RefSeq" id="XP_019053424.1"/>
    </source>
</evidence>
<proteinExistence type="predicted"/>
<dbReference type="InParanoid" id="A0A1U8Q3N3"/>
<evidence type="ECO:0000259" key="1">
    <source>
        <dbReference type="Pfam" id="PF07727"/>
    </source>
</evidence>